<evidence type="ECO:0000256" key="4">
    <source>
        <dbReference type="SAM" id="MobiDB-lite"/>
    </source>
</evidence>
<dbReference type="PANTHER" id="PTHR45663">
    <property type="entry name" value="GEO12009P1"/>
    <property type="match status" value="1"/>
</dbReference>
<feature type="region of interest" description="Disordered" evidence="4">
    <location>
        <begin position="161"/>
        <end position="184"/>
    </location>
</feature>
<keyword evidence="3" id="KW-1015">Disulfide bond</keyword>
<feature type="domain" description="Thioredoxin" evidence="5">
    <location>
        <begin position="27"/>
        <end position="151"/>
    </location>
</feature>
<dbReference type="PROSITE" id="PS00194">
    <property type="entry name" value="THIOREDOXIN_1"/>
    <property type="match status" value="1"/>
</dbReference>
<dbReference type="AlphaFoldDB" id="A0A6J6LRG6"/>
<keyword evidence="2" id="KW-0249">Electron transport</keyword>
<dbReference type="EMBL" id="CAEZWW010000018">
    <property type="protein sequence ID" value="CAB4664386.1"/>
    <property type="molecule type" value="Genomic_DNA"/>
</dbReference>
<dbReference type="GO" id="GO:0005737">
    <property type="term" value="C:cytoplasm"/>
    <property type="evidence" value="ECO:0007669"/>
    <property type="project" value="TreeGrafter"/>
</dbReference>
<gene>
    <name evidence="6" type="ORF">UFOPK2310_00265</name>
</gene>
<keyword evidence="1" id="KW-0813">Transport</keyword>
<dbReference type="InterPro" id="IPR013766">
    <property type="entry name" value="Thioredoxin_domain"/>
</dbReference>
<sequence>MVEDRGVTSTPFSGRGAIDLGALASARQNQQQAAAAVANAPAGVVIDVTESSFQAAVIERSMTVPVVLDLWAEWCGPCKQLSPILEKLAAEYAGRWILAKVDVDAEKRVAAAFQVQSIPSVFAVIMGQPVPLFQGAYPEAQIRAILDELLKVAAEQGVTGTLTDDQGQVPDEPAGAEEDAEPATDPRFDAAFNAIEAGDWESAAAAYQLIIDADPSERDAIAGLATVGLYRRTEGEDEGALRSIADQPDAAADVVVQCATADFDALAGRWSLAFDRLVTCVRASSGPDRELVRSRLLELFVLAGEDPAVPAARTALANALF</sequence>
<reference evidence="6" key="1">
    <citation type="submission" date="2020-05" db="EMBL/GenBank/DDBJ databases">
        <authorList>
            <person name="Chiriac C."/>
            <person name="Salcher M."/>
            <person name="Ghai R."/>
            <person name="Kavagutti S V."/>
        </authorList>
    </citation>
    <scope>NUCLEOTIDE SEQUENCE</scope>
</reference>
<evidence type="ECO:0000256" key="3">
    <source>
        <dbReference type="ARBA" id="ARBA00023157"/>
    </source>
</evidence>
<organism evidence="6">
    <name type="scientific">freshwater metagenome</name>
    <dbReference type="NCBI Taxonomy" id="449393"/>
    <lineage>
        <taxon>unclassified sequences</taxon>
        <taxon>metagenomes</taxon>
        <taxon>ecological metagenomes</taxon>
    </lineage>
</organism>
<protein>
    <submittedName>
        <fullName evidence="6">Unannotated protein</fullName>
    </submittedName>
</protein>
<dbReference type="Pfam" id="PF14561">
    <property type="entry name" value="TPR_20"/>
    <property type="match status" value="1"/>
</dbReference>
<dbReference type="InterPro" id="IPR036249">
    <property type="entry name" value="Thioredoxin-like_sf"/>
</dbReference>
<dbReference type="GO" id="GO:0015035">
    <property type="term" value="F:protein-disulfide reductase activity"/>
    <property type="evidence" value="ECO:0007669"/>
    <property type="project" value="TreeGrafter"/>
</dbReference>
<name>A0A6J6LRG6_9ZZZZ</name>
<evidence type="ECO:0000259" key="5">
    <source>
        <dbReference type="PROSITE" id="PS51352"/>
    </source>
</evidence>
<dbReference type="SUPFAM" id="SSF52833">
    <property type="entry name" value="Thioredoxin-like"/>
    <property type="match status" value="1"/>
</dbReference>
<accession>A0A6J6LRG6</accession>
<proteinExistence type="predicted"/>
<dbReference type="Pfam" id="PF00085">
    <property type="entry name" value="Thioredoxin"/>
    <property type="match status" value="1"/>
</dbReference>
<evidence type="ECO:0000313" key="6">
    <source>
        <dbReference type="EMBL" id="CAB4664386.1"/>
    </source>
</evidence>
<evidence type="ECO:0000256" key="1">
    <source>
        <dbReference type="ARBA" id="ARBA00022448"/>
    </source>
</evidence>
<dbReference type="Gene3D" id="3.40.30.10">
    <property type="entry name" value="Glutaredoxin"/>
    <property type="match status" value="1"/>
</dbReference>
<dbReference type="PROSITE" id="PS51352">
    <property type="entry name" value="THIOREDOXIN_2"/>
    <property type="match status" value="1"/>
</dbReference>
<dbReference type="CDD" id="cd02956">
    <property type="entry name" value="ybbN"/>
    <property type="match status" value="1"/>
</dbReference>
<dbReference type="InterPro" id="IPR017937">
    <property type="entry name" value="Thioredoxin_CS"/>
</dbReference>
<evidence type="ECO:0000256" key="2">
    <source>
        <dbReference type="ARBA" id="ARBA00022982"/>
    </source>
</evidence>
<dbReference type="PANTHER" id="PTHR45663:SF11">
    <property type="entry name" value="GEO12009P1"/>
    <property type="match status" value="1"/>
</dbReference>